<accession>A0A1R1S6V8</accession>
<organism evidence="2 3">
    <name type="scientific">Streptomyces sparsogenes DSM 40356</name>
    <dbReference type="NCBI Taxonomy" id="1331668"/>
    <lineage>
        <taxon>Bacteria</taxon>
        <taxon>Bacillati</taxon>
        <taxon>Actinomycetota</taxon>
        <taxon>Actinomycetes</taxon>
        <taxon>Kitasatosporales</taxon>
        <taxon>Streptomycetaceae</taxon>
        <taxon>Streptomyces</taxon>
    </lineage>
</organism>
<evidence type="ECO:0000313" key="3">
    <source>
        <dbReference type="Proteomes" id="UP000186168"/>
    </source>
</evidence>
<proteinExistence type="predicted"/>
<dbReference type="AlphaFoldDB" id="A0A1R1S6V8"/>
<keyword evidence="3" id="KW-1185">Reference proteome</keyword>
<comment type="caution">
    <text evidence="2">The sequence shown here is derived from an EMBL/GenBank/DDBJ whole genome shotgun (WGS) entry which is preliminary data.</text>
</comment>
<feature type="compositionally biased region" description="Pro residues" evidence="1">
    <location>
        <begin position="117"/>
        <end position="129"/>
    </location>
</feature>
<name>A0A1R1S6V8_9ACTN</name>
<protein>
    <submittedName>
        <fullName evidence="2">Uncharacterized protein</fullName>
    </submittedName>
</protein>
<dbReference type="STRING" id="67365.GCA_001704635_04817"/>
<sequence>MTESESPRVHRPPIVVLGVQPNDPPFRMIEVAGELVGKAHSVLDVIEIARLVGLEDADLDDPDVVRWVGGDKFTWTPWWPGRGPRKHREHGFWRHKAHGQAEEAGEEATTEENGGPNPEPRPDTGPPHP</sequence>
<feature type="region of interest" description="Disordered" evidence="1">
    <location>
        <begin position="81"/>
        <end position="129"/>
    </location>
</feature>
<evidence type="ECO:0000256" key="1">
    <source>
        <dbReference type="SAM" id="MobiDB-lite"/>
    </source>
</evidence>
<dbReference type="EMBL" id="ASQP01000495">
    <property type="protein sequence ID" value="OMI34027.1"/>
    <property type="molecule type" value="Genomic_DNA"/>
</dbReference>
<feature type="compositionally biased region" description="Basic residues" evidence="1">
    <location>
        <begin position="83"/>
        <end position="98"/>
    </location>
</feature>
<dbReference type="Proteomes" id="UP000186168">
    <property type="component" value="Unassembled WGS sequence"/>
</dbReference>
<evidence type="ECO:0000313" key="2">
    <source>
        <dbReference type="EMBL" id="OMI34027.1"/>
    </source>
</evidence>
<gene>
    <name evidence="2" type="ORF">SPAR_38500</name>
</gene>
<reference evidence="2 3" key="1">
    <citation type="submission" date="2013-05" db="EMBL/GenBank/DDBJ databases">
        <title>Genome sequence of Streptomyces sparsogenes DSM 40356.</title>
        <authorList>
            <person name="Coyne S."/>
            <person name="Seebeck F.P."/>
        </authorList>
    </citation>
    <scope>NUCLEOTIDE SEQUENCE [LARGE SCALE GENOMIC DNA]</scope>
    <source>
        <strain evidence="2 3">DSM 40356</strain>
    </source>
</reference>